<sequence>MDAAAQRQQLVEAGRQFEAYFISYLMKVMRETVPDGAVANKHGAYFHSFYDQEIGLRAAEAGGIGITRMVQEYADKYVAPAPQVPLGENR</sequence>
<dbReference type="AlphaFoldDB" id="A0A0K2GCA6"/>
<accession>A0A0K2GCA6</accession>
<dbReference type="Pfam" id="PF10135">
    <property type="entry name" value="Rod-binding"/>
    <property type="match status" value="1"/>
</dbReference>
<evidence type="ECO:0000259" key="1">
    <source>
        <dbReference type="Pfam" id="PF10135"/>
    </source>
</evidence>
<name>A0A0K2GCA6_NITMO</name>
<organism evidence="2 3">
    <name type="scientific">Nitrospira moscoviensis</name>
    <dbReference type="NCBI Taxonomy" id="42253"/>
    <lineage>
        <taxon>Bacteria</taxon>
        <taxon>Pseudomonadati</taxon>
        <taxon>Nitrospirota</taxon>
        <taxon>Nitrospiria</taxon>
        <taxon>Nitrospirales</taxon>
        <taxon>Nitrospiraceae</taxon>
        <taxon>Nitrospira</taxon>
    </lineage>
</organism>
<dbReference type="KEGG" id="nmv:NITMOv2_2179"/>
<evidence type="ECO:0000313" key="2">
    <source>
        <dbReference type="EMBL" id="ALA58596.1"/>
    </source>
</evidence>
<dbReference type="Proteomes" id="UP000069205">
    <property type="component" value="Chromosome"/>
</dbReference>
<feature type="domain" description="Flagellar protein FlgJ N-terminal" evidence="1">
    <location>
        <begin position="27"/>
        <end position="70"/>
    </location>
</feature>
<dbReference type="STRING" id="42253.NITMOv2_2179"/>
<dbReference type="InterPro" id="IPR019301">
    <property type="entry name" value="Flagellar_prot_FlgJ_N"/>
</dbReference>
<keyword evidence="3" id="KW-1185">Reference proteome</keyword>
<evidence type="ECO:0000313" key="3">
    <source>
        <dbReference type="Proteomes" id="UP000069205"/>
    </source>
</evidence>
<dbReference type="RefSeq" id="WP_053379743.1">
    <property type="nucleotide sequence ID" value="NZ_CP011801.1"/>
</dbReference>
<protein>
    <recommendedName>
        <fullName evidence="1">Flagellar protein FlgJ N-terminal domain-containing protein</fullName>
    </recommendedName>
</protein>
<dbReference type="PATRIC" id="fig|42253.5.peg.2147"/>
<gene>
    <name evidence="2" type="ORF">NITMOv2_2179</name>
</gene>
<proteinExistence type="predicted"/>
<dbReference type="EMBL" id="CP011801">
    <property type="protein sequence ID" value="ALA58596.1"/>
    <property type="molecule type" value="Genomic_DNA"/>
</dbReference>
<reference evidence="2 3" key="1">
    <citation type="journal article" date="2015" name="Proc. Natl. Acad. Sci. U.S.A.">
        <title>Expanded metabolic versatility of ubiquitous nitrite-oxidizing bacteria from the genus Nitrospira.</title>
        <authorList>
            <person name="Koch H."/>
            <person name="Lucker S."/>
            <person name="Albertsen M."/>
            <person name="Kitzinger K."/>
            <person name="Herbold C."/>
            <person name="Spieck E."/>
            <person name="Nielsen P.H."/>
            <person name="Wagner M."/>
            <person name="Daims H."/>
        </authorList>
    </citation>
    <scope>NUCLEOTIDE SEQUENCE [LARGE SCALE GENOMIC DNA]</scope>
    <source>
        <strain evidence="2 3">NSP M-1</strain>
    </source>
</reference>